<sequence>MAFQISDLTAGRILFYIDNAGQLGLGALPVQGQQIAVLGAAVLDTNARFPDGSLRPGCPAAYFGSLVVPAGGSASVNVSVAAPPAVSSTVTPSAVTNSAVTFPNPNGFDVTNNYNIW</sequence>
<evidence type="ECO:0000313" key="1">
    <source>
        <dbReference type="EMBL" id="RZU39321.1"/>
    </source>
</evidence>
<reference evidence="1 2" key="1">
    <citation type="submission" date="2019-02" db="EMBL/GenBank/DDBJ databases">
        <title>Genomic Encyclopedia of Archaeal and Bacterial Type Strains, Phase II (KMG-II): from individual species to whole genera.</title>
        <authorList>
            <person name="Goeker M."/>
        </authorList>
    </citation>
    <scope>NUCLEOTIDE SEQUENCE [LARGE SCALE GENOMIC DNA]</scope>
    <source>
        <strain evidence="1 2">DSM 18101</strain>
    </source>
</reference>
<gene>
    <name evidence="1" type="ORF">BDD14_0690</name>
</gene>
<accession>A0A4Q7YQX8</accession>
<dbReference type="Proteomes" id="UP000292958">
    <property type="component" value="Unassembled WGS sequence"/>
</dbReference>
<proteinExistence type="predicted"/>
<evidence type="ECO:0000313" key="2">
    <source>
        <dbReference type="Proteomes" id="UP000292958"/>
    </source>
</evidence>
<dbReference type="AlphaFoldDB" id="A0A4Q7YQX8"/>
<dbReference type="EMBL" id="SHKW01000001">
    <property type="protein sequence ID" value="RZU39321.1"/>
    <property type="molecule type" value="Genomic_DNA"/>
</dbReference>
<name>A0A4Q7YQX8_9BACT</name>
<protein>
    <submittedName>
        <fullName evidence="1">Uncharacterized protein</fullName>
    </submittedName>
</protein>
<comment type="caution">
    <text evidence="1">The sequence shown here is derived from an EMBL/GenBank/DDBJ whole genome shotgun (WGS) entry which is preliminary data.</text>
</comment>
<organism evidence="1 2">
    <name type="scientific">Edaphobacter modestus</name>
    <dbReference type="NCBI Taxonomy" id="388466"/>
    <lineage>
        <taxon>Bacteria</taxon>
        <taxon>Pseudomonadati</taxon>
        <taxon>Acidobacteriota</taxon>
        <taxon>Terriglobia</taxon>
        <taxon>Terriglobales</taxon>
        <taxon>Acidobacteriaceae</taxon>
        <taxon>Edaphobacter</taxon>
    </lineage>
</organism>
<keyword evidence="2" id="KW-1185">Reference proteome</keyword>